<dbReference type="Proteomes" id="UP000297540">
    <property type="component" value="Unassembled WGS sequence"/>
</dbReference>
<dbReference type="AlphaFoldDB" id="A0A4Y8S799"/>
<dbReference type="InterPro" id="IPR001279">
    <property type="entry name" value="Metallo-B-lactamas"/>
</dbReference>
<keyword evidence="4" id="KW-0378">Hydrolase</keyword>
<dbReference type="GO" id="GO:0017001">
    <property type="term" value="P:antibiotic catabolic process"/>
    <property type="evidence" value="ECO:0007669"/>
    <property type="project" value="UniProtKB-ARBA"/>
</dbReference>
<evidence type="ECO:0000313" key="5">
    <source>
        <dbReference type="Proteomes" id="UP000297540"/>
    </source>
</evidence>
<feature type="domain" description="Metallo-beta-lactamase" evidence="3">
    <location>
        <begin position="51"/>
        <end position="227"/>
    </location>
</feature>
<reference evidence="4 5" key="1">
    <citation type="journal article" date="2017" name="Int. J. Syst. Evol. Microbiol.">
        <title>Mucilaginibacterpsychrotolerans sp. nov., isolated from peatlands.</title>
        <authorList>
            <person name="Deng Y."/>
            <person name="Shen L."/>
            <person name="Xu B."/>
            <person name="Liu Y."/>
            <person name="Gu Z."/>
            <person name="Liu H."/>
            <person name="Zhou Y."/>
        </authorList>
    </citation>
    <scope>NUCLEOTIDE SEQUENCE [LARGE SCALE GENOMIC DNA]</scope>
    <source>
        <strain evidence="4 5">NH7-4</strain>
    </source>
</reference>
<evidence type="ECO:0000313" key="4">
    <source>
        <dbReference type="EMBL" id="TFF34337.1"/>
    </source>
</evidence>
<dbReference type="EMBL" id="SOZE01000032">
    <property type="protein sequence ID" value="TFF34337.1"/>
    <property type="molecule type" value="Genomic_DNA"/>
</dbReference>
<dbReference type="Pfam" id="PF00753">
    <property type="entry name" value="Lactamase_B"/>
    <property type="match status" value="1"/>
</dbReference>
<comment type="caution">
    <text evidence="4">The sequence shown here is derived from an EMBL/GenBank/DDBJ whole genome shotgun (WGS) entry which is preliminary data.</text>
</comment>
<dbReference type="SUPFAM" id="SSF56281">
    <property type="entry name" value="Metallo-hydrolase/oxidoreductase"/>
    <property type="match status" value="1"/>
</dbReference>
<dbReference type="InterPro" id="IPR036866">
    <property type="entry name" value="RibonucZ/Hydroxyglut_hydro"/>
</dbReference>
<dbReference type="GO" id="GO:0016787">
    <property type="term" value="F:hydrolase activity"/>
    <property type="evidence" value="ECO:0007669"/>
    <property type="project" value="UniProtKB-KW"/>
</dbReference>
<name>A0A4Y8S799_9SPHI</name>
<dbReference type="OrthoDB" id="9769598at2"/>
<accession>A0A4Y8S799</accession>
<protein>
    <submittedName>
        <fullName evidence="4">MBL fold metallo-hydrolase</fullName>
    </submittedName>
</protein>
<organism evidence="4 5">
    <name type="scientific">Mucilaginibacter psychrotolerans</name>
    <dbReference type="NCBI Taxonomy" id="1524096"/>
    <lineage>
        <taxon>Bacteria</taxon>
        <taxon>Pseudomonadati</taxon>
        <taxon>Bacteroidota</taxon>
        <taxon>Sphingobacteriia</taxon>
        <taxon>Sphingobacteriales</taxon>
        <taxon>Sphingobacteriaceae</taxon>
        <taxon>Mucilaginibacter</taxon>
    </lineage>
</organism>
<evidence type="ECO:0000256" key="2">
    <source>
        <dbReference type="SAM" id="SignalP"/>
    </source>
</evidence>
<proteinExistence type="inferred from homology"/>
<dbReference type="SMART" id="SM00849">
    <property type="entry name" value="Lactamase_B"/>
    <property type="match status" value="1"/>
</dbReference>
<keyword evidence="5" id="KW-1185">Reference proteome</keyword>
<feature type="signal peptide" evidence="2">
    <location>
        <begin position="1"/>
        <end position="26"/>
    </location>
</feature>
<dbReference type="InterPro" id="IPR050855">
    <property type="entry name" value="NDM-1-like"/>
</dbReference>
<gene>
    <name evidence="4" type="ORF">E2R66_22655</name>
</gene>
<dbReference type="PANTHER" id="PTHR42951">
    <property type="entry name" value="METALLO-BETA-LACTAMASE DOMAIN-CONTAINING"/>
    <property type="match status" value="1"/>
</dbReference>
<comment type="similarity">
    <text evidence="1">Belongs to the metallo-beta-lactamase superfamily. Class-B beta-lactamase family.</text>
</comment>
<dbReference type="PANTHER" id="PTHR42951:SF4">
    <property type="entry name" value="ACYL-COENZYME A THIOESTERASE MBLAC2"/>
    <property type="match status" value="1"/>
</dbReference>
<dbReference type="RefSeq" id="WP_133235092.1">
    <property type="nucleotide sequence ID" value="NZ_SOZE01000032.1"/>
</dbReference>
<keyword evidence="2" id="KW-0732">Signal</keyword>
<evidence type="ECO:0000256" key="1">
    <source>
        <dbReference type="ARBA" id="ARBA00005250"/>
    </source>
</evidence>
<evidence type="ECO:0000259" key="3">
    <source>
        <dbReference type="SMART" id="SM00849"/>
    </source>
</evidence>
<feature type="chain" id="PRO_5021291853" evidence="2">
    <location>
        <begin position="27"/>
        <end position="298"/>
    </location>
</feature>
<dbReference type="Gene3D" id="3.60.15.10">
    <property type="entry name" value="Ribonuclease Z/Hydroxyacylglutathione hydrolase-like"/>
    <property type="match status" value="1"/>
</dbReference>
<dbReference type="CDD" id="cd16282">
    <property type="entry name" value="metallo-hydrolase-like_MBL-fold"/>
    <property type="match status" value="1"/>
</dbReference>
<sequence>MQRRQFLRNTAIAAGALSLLGNRSFASMLADPTYQVIPLRNNVGIFIEQGGTIAWMVNKEGIVVVDAQFPNTAPHLIAELQKKSDKPFQWLINTHHHGDHTAGNIAFKGIAKNVAAHANSLVNQKASAVKQKKADQQLYPDTTFTDKWKVKVGDEIVSGHYFGAGHTNGDAFIHFQHANIVHTGDLVFNKMHPYIDRSAGASCRHWPLALEAATKHFDKNTQYVFGHAFEPLKVTGTVEDLKLMQDYLVKLVAFVESSIKAGKTKEEILAAKAIPGVTLWQGDGIQRSLTAAYEELSA</sequence>